<name>A0AAD4TCD3_9MAGN</name>
<dbReference type="PANTHER" id="PTHR45633">
    <property type="entry name" value="60 KDA HEAT SHOCK PROTEIN, MITOCHONDRIAL"/>
    <property type="match status" value="1"/>
</dbReference>
<evidence type="ECO:0000256" key="2">
    <source>
        <dbReference type="ARBA" id="ARBA00023186"/>
    </source>
</evidence>
<dbReference type="InterPro" id="IPR018370">
    <property type="entry name" value="Chaperonin_Cpn60_CS"/>
</dbReference>
<keyword evidence="4" id="KW-1185">Reference proteome</keyword>
<accession>A0AAD4TCD3</accession>
<dbReference type="AlphaFoldDB" id="A0AAD4TCD3"/>
<proteinExistence type="inferred from homology"/>
<dbReference type="Gene3D" id="1.10.560.10">
    <property type="entry name" value="GroEL-like equatorial domain"/>
    <property type="match status" value="1"/>
</dbReference>
<dbReference type="InterPro" id="IPR002423">
    <property type="entry name" value="Cpn60/GroEL/TCP-1"/>
</dbReference>
<dbReference type="GO" id="GO:0005524">
    <property type="term" value="F:ATP binding"/>
    <property type="evidence" value="ECO:0007669"/>
    <property type="project" value="InterPro"/>
</dbReference>
<comment type="caution">
    <text evidence="3">The sequence shown here is derived from an EMBL/GenBank/DDBJ whole genome shotgun (WGS) entry which is preliminary data.</text>
</comment>
<dbReference type="GO" id="GO:0042026">
    <property type="term" value="P:protein refolding"/>
    <property type="evidence" value="ECO:0007669"/>
    <property type="project" value="InterPro"/>
</dbReference>
<gene>
    <name evidence="3" type="ORF">MKW98_021579</name>
</gene>
<evidence type="ECO:0000313" key="4">
    <source>
        <dbReference type="Proteomes" id="UP001202328"/>
    </source>
</evidence>
<dbReference type="SUPFAM" id="SSF48592">
    <property type="entry name" value="GroEL equatorial domain-like"/>
    <property type="match status" value="1"/>
</dbReference>
<dbReference type="EMBL" id="JAJJMB010003208">
    <property type="protein sequence ID" value="KAI3948973.1"/>
    <property type="molecule type" value="Genomic_DNA"/>
</dbReference>
<dbReference type="Proteomes" id="UP001202328">
    <property type="component" value="Unassembled WGS sequence"/>
</dbReference>
<dbReference type="InterPro" id="IPR027413">
    <property type="entry name" value="GROEL-like_equatorial_sf"/>
</dbReference>
<protein>
    <submittedName>
        <fullName evidence="3">Uncharacterized protein</fullName>
    </submittedName>
</protein>
<dbReference type="PROSITE" id="PS00296">
    <property type="entry name" value="CHAPERONINS_CPN60"/>
    <property type="match status" value="1"/>
</dbReference>
<dbReference type="InterPro" id="IPR001844">
    <property type="entry name" value="Cpn60/GroEL"/>
</dbReference>
<reference evidence="3" key="1">
    <citation type="submission" date="2022-04" db="EMBL/GenBank/DDBJ databases">
        <title>A functionally conserved STORR gene fusion in Papaver species that diverged 16.8 million years ago.</title>
        <authorList>
            <person name="Catania T."/>
        </authorList>
    </citation>
    <scope>NUCLEOTIDE SEQUENCE</scope>
    <source>
        <strain evidence="3">S-188037</strain>
    </source>
</reference>
<evidence type="ECO:0000256" key="1">
    <source>
        <dbReference type="ARBA" id="ARBA00006607"/>
    </source>
</evidence>
<organism evidence="3 4">
    <name type="scientific">Papaver atlanticum</name>
    <dbReference type="NCBI Taxonomy" id="357466"/>
    <lineage>
        <taxon>Eukaryota</taxon>
        <taxon>Viridiplantae</taxon>
        <taxon>Streptophyta</taxon>
        <taxon>Embryophyta</taxon>
        <taxon>Tracheophyta</taxon>
        <taxon>Spermatophyta</taxon>
        <taxon>Magnoliopsida</taxon>
        <taxon>Ranunculales</taxon>
        <taxon>Papaveraceae</taxon>
        <taxon>Papaveroideae</taxon>
        <taxon>Papaver</taxon>
    </lineage>
</organism>
<dbReference type="GO" id="GO:0140662">
    <property type="term" value="F:ATP-dependent protein folding chaperone"/>
    <property type="evidence" value="ECO:0007669"/>
    <property type="project" value="InterPro"/>
</dbReference>
<comment type="similarity">
    <text evidence="1">Belongs to the chaperonin (HSP60) family.</text>
</comment>
<evidence type="ECO:0000313" key="3">
    <source>
        <dbReference type="EMBL" id="KAI3948973.1"/>
    </source>
</evidence>
<dbReference type="Pfam" id="PF00118">
    <property type="entry name" value="Cpn60_TCP1"/>
    <property type="match status" value="1"/>
</dbReference>
<keyword evidence="2" id="KW-0143">Chaperone</keyword>
<sequence length="172" mass="18786">VGAQTVVELKDKQLRIEDALNATKAAIEEGVVVGGGCCMLRLSQKIDDVKKKLENDEQKIGADIFKRALTYPTRLIAKNAGVNGSIVIEKVLSNDDYRYGYNAAKDRYEDLMAAGIIDPSKVVRCCLEHAASVAHTFLTSDLVVVEIEDLIPRMPRMRKPMPTSGVGPVGLE</sequence>
<feature type="non-terminal residue" evidence="3">
    <location>
        <position position="172"/>
    </location>
</feature>